<feature type="signal peptide" evidence="2">
    <location>
        <begin position="1"/>
        <end position="23"/>
    </location>
</feature>
<feature type="non-terminal residue" evidence="4">
    <location>
        <position position="736"/>
    </location>
</feature>
<keyword evidence="5" id="KW-1185">Reference proteome</keyword>
<feature type="transmembrane region" description="Helical" evidence="1">
    <location>
        <begin position="534"/>
        <end position="552"/>
    </location>
</feature>
<evidence type="ECO:0000313" key="5">
    <source>
        <dbReference type="Proteomes" id="UP000285301"/>
    </source>
</evidence>
<feature type="transmembrane region" description="Helical" evidence="1">
    <location>
        <begin position="441"/>
        <end position="460"/>
    </location>
</feature>
<keyword evidence="1" id="KW-0812">Transmembrane</keyword>
<evidence type="ECO:0000256" key="1">
    <source>
        <dbReference type="SAM" id="Phobius"/>
    </source>
</evidence>
<evidence type="ECO:0000259" key="3">
    <source>
        <dbReference type="SMART" id="SM00703"/>
    </source>
</evidence>
<dbReference type="PANTHER" id="PTHR11161">
    <property type="entry name" value="O-ACYLTRANSFERASE"/>
    <property type="match status" value="1"/>
</dbReference>
<feature type="transmembrane region" description="Helical" evidence="1">
    <location>
        <begin position="354"/>
        <end position="372"/>
    </location>
</feature>
<accession>A0A3S3PRV6</accession>
<gene>
    <name evidence="4" type="ORF">B4U79_05358</name>
</gene>
<dbReference type="Pfam" id="PF20146">
    <property type="entry name" value="NRF"/>
    <property type="match status" value="1"/>
</dbReference>
<dbReference type="STRING" id="1965070.A0A3S3PRV6"/>
<protein>
    <submittedName>
        <fullName evidence="4">Nose resistant to fluoxetine protein 6-like protein</fullName>
    </submittedName>
</protein>
<feature type="transmembrane region" description="Helical" evidence="1">
    <location>
        <begin position="643"/>
        <end position="668"/>
    </location>
</feature>
<keyword evidence="1" id="KW-1133">Transmembrane helix</keyword>
<dbReference type="OrthoDB" id="6489350at2759"/>
<keyword evidence="1" id="KW-0472">Membrane</keyword>
<dbReference type="InterPro" id="IPR052728">
    <property type="entry name" value="O2_lipid_transport_reg"/>
</dbReference>
<keyword evidence="2" id="KW-0732">Signal</keyword>
<feature type="transmembrane region" description="Helical" evidence="1">
    <location>
        <begin position="611"/>
        <end position="631"/>
    </location>
</feature>
<dbReference type="SMART" id="SM00703">
    <property type="entry name" value="NRF"/>
    <property type="match status" value="1"/>
</dbReference>
<feature type="transmembrane region" description="Helical" evidence="1">
    <location>
        <begin position="504"/>
        <end position="525"/>
    </location>
</feature>
<reference evidence="4 5" key="1">
    <citation type="journal article" date="2018" name="Gigascience">
        <title>Genomes of trombidid mites reveal novel predicted allergens and laterally-transferred genes associated with secondary metabolism.</title>
        <authorList>
            <person name="Dong X."/>
            <person name="Chaisiri K."/>
            <person name="Xia D."/>
            <person name="Armstrong S.D."/>
            <person name="Fang Y."/>
            <person name="Donnelly M.J."/>
            <person name="Kadowaki T."/>
            <person name="McGarry J.W."/>
            <person name="Darby A.C."/>
            <person name="Makepeace B.L."/>
        </authorList>
    </citation>
    <scope>NUCLEOTIDE SEQUENCE [LARGE SCALE GENOMIC DNA]</scope>
    <source>
        <strain evidence="4">UoL-WK</strain>
    </source>
</reference>
<comment type="caution">
    <text evidence="4">The sequence shown here is derived from an EMBL/GenBank/DDBJ whole genome shotgun (WGS) entry which is preliminary data.</text>
</comment>
<dbReference type="Pfam" id="PF01757">
    <property type="entry name" value="Acyl_transf_3"/>
    <property type="match status" value="1"/>
</dbReference>
<proteinExistence type="predicted"/>
<feature type="chain" id="PRO_5018783587" evidence="2">
    <location>
        <begin position="24"/>
        <end position="736"/>
    </location>
</feature>
<feature type="transmembrane region" description="Helical" evidence="1">
    <location>
        <begin position="392"/>
        <end position="420"/>
    </location>
</feature>
<dbReference type="GO" id="GO:0016747">
    <property type="term" value="F:acyltransferase activity, transferring groups other than amino-acyl groups"/>
    <property type="evidence" value="ECO:0007669"/>
    <property type="project" value="InterPro"/>
</dbReference>
<dbReference type="PANTHER" id="PTHR11161:SF0">
    <property type="entry name" value="O-ACYLTRANSFERASE LIKE PROTEIN"/>
    <property type="match status" value="1"/>
</dbReference>
<evidence type="ECO:0000256" key="2">
    <source>
        <dbReference type="SAM" id="SignalP"/>
    </source>
</evidence>
<dbReference type="InterPro" id="IPR002656">
    <property type="entry name" value="Acyl_transf_3_dom"/>
</dbReference>
<evidence type="ECO:0000313" key="4">
    <source>
        <dbReference type="EMBL" id="RWS15297.1"/>
    </source>
</evidence>
<dbReference type="AlphaFoldDB" id="A0A3S3PRV6"/>
<feature type="transmembrane region" description="Helical" evidence="1">
    <location>
        <begin position="290"/>
        <end position="313"/>
    </location>
</feature>
<sequence>MSILFSRKCLIAFAVCCLNAAFCEKNGSANVISSIINSGAVNDYSDSGEDRVLFAEYTDDVEDEESANETTGALHKAPRDATEFMDYIEELIKSTKGKLEELLETHLPRLLRMSTSITLSPRCTYDMVRVLFGIRELKPWAIKLLDASGKLPDGILYGSFTSLGSYDECLEIKLLDSNESDADNETEISRGQYCGLNIAPFLPPRPKTVSIERAFNEAADAKGYPKEDHFSRLAPFFYFLKFRLGVCLPSTCSINDLNVITSNLSKNLRVNVSVVNCEVKQAKPWTREQIIAGSFLAAIVTLVILATIFEIIVHKMKINARSILSKCFISFSAFSNSRYLLSSKADDDAVVRPLFGIKVISIIWIILANSYVTLDLKVVSNLLKTREVHSQLLFQAVINASLAIETFFFISGLLIAFVSLKKLRLTPLWTVKNWFWFYFRRAVRLTPALMCVIAFVLFAAPLNTGPLWREIIYPAAAKCSRNWWIHFLHISNFFDVSEMCFLHLWYISADMQLFLFTPFILTLLFKKPGAGKCMILLLILASIVSTGVVTYLEQIPPTLLFANPDPFTRKAYGNKMLVKPYPHAACYLIGILVGYDLYISSEIKIKKLYSYAGWLLSVLVAISAMLISWEWNKGYLPSPIHFFFAYLVSTLLASFVLSLLFETPFIVLEKVLYKYFMKPDESKCARYFYTVNEKTPDSPIDNNNENYSASLNKKTTLFFSSSGRYSVKKASIRSAL</sequence>
<dbReference type="EMBL" id="NCKU01000496">
    <property type="protein sequence ID" value="RWS15297.1"/>
    <property type="molecule type" value="Genomic_DNA"/>
</dbReference>
<dbReference type="Proteomes" id="UP000285301">
    <property type="component" value="Unassembled WGS sequence"/>
</dbReference>
<name>A0A3S3PRV6_9ACAR</name>
<organism evidence="4 5">
    <name type="scientific">Dinothrombium tinctorium</name>
    <dbReference type="NCBI Taxonomy" id="1965070"/>
    <lineage>
        <taxon>Eukaryota</taxon>
        <taxon>Metazoa</taxon>
        <taxon>Ecdysozoa</taxon>
        <taxon>Arthropoda</taxon>
        <taxon>Chelicerata</taxon>
        <taxon>Arachnida</taxon>
        <taxon>Acari</taxon>
        <taxon>Acariformes</taxon>
        <taxon>Trombidiformes</taxon>
        <taxon>Prostigmata</taxon>
        <taxon>Anystina</taxon>
        <taxon>Parasitengona</taxon>
        <taxon>Trombidioidea</taxon>
        <taxon>Trombidiidae</taxon>
        <taxon>Dinothrombium</taxon>
    </lineage>
</organism>
<dbReference type="InterPro" id="IPR006621">
    <property type="entry name" value="Nose-resist-to-fluoxetine_N"/>
</dbReference>
<feature type="transmembrane region" description="Helical" evidence="1">
    <location>
        <begin position="581"/>
        <end position="599"/>
    </location>
</feature>
<feature type="domain" description="Nose resistant-to-fluoxetine protein N-terminal" evidence="3">
    <location>
        <begin position="120"/>
        <end position="282"/>
    </location>
</feature>